<sequence length="188" mass="21175">MSQHLELTEVSPLCLTVLNSEVWRGTARHIDRLEQPEQWLALVGDWLGWPDDVRASLWASRHSEAAQQALAAARQARAGVRAVLESVLDEGRPWHGPATFPTLVWTAQGLQAAPPPSDWFDLGPYLWLSLAGLLSGEHAKRLKRCADQRGCGWYFLDHSRNLSRQYCSSAACANYARQQRFRQKKEAT</sequence>
<dbReference type="Proteomes" id="UP000587991">
    <property type="component" value="Unassembled WGS sequence"/>
</dbReference>
<feature type="domain" description="Zinc finger CGNR" evidence="1">
    <location>
        <begin position="141"/>
        <end position="185"/>
    </location>
</feature>
<dbReference type="RefSeq" id="WP_168877287.1">
    <property type="nucleotide sequence ID" value="NZ_JABAIM010000002.1"/>
</dbReference>
<protein>
    <submittedName>
        <fullName evidence="2">CGNR zinc finger domain-containing protein</fullName>
    </submittedName>
</protein>
<dbReference type="SUPFAM" id="SSF160904">
    <property type="entry name" value="Jann2411-like"/>
    <property type="match status" value="1"/>
</dbReference>
<keyword evidence="3" id="KW-1185">Reference proteome</keyword>
<evidence type="ECO:0000259" key="1">
    <source>
        <dbReference type="Pfam" id="PF11706"/>
    </source>
</evidence>
<dbReference type="InterPro" id="IPR023286">
    <property type="entry name" value="ABATE_dom_sf"/>
</dbReference>
<dbReference type="Pfam" id="PF11706">
    <property type="entry name" value="zf-CGNR"/>
    <property type="match status" value="1"/>
</dbReference>
<dbReference type="PANTHER" id="PTHR35525">
    <property type="entry name" value="BLL6575 PROTEIN"/>
    <property type="match status" value="1"/>
</dbReference>
<dbReference type="InterPro" id="IPR010852">
    <property type="entry name" value="ABATE"/>
</dbReference>
<evidence type="ECO:0000313" key="3">
    <source>
        <dbReference type="Proteomes" id="UP000587991"/>
    </source>
</evidence>
<reference evidence="2 3" key="1">
    <citation type="submission" date="2020-04" db="EMBL/GenBank/DDBJ databases">
        <title>Draft genome of Leeia sp. IMCC25680.</title>
        <authorList>
            <person name="Song J."/>
            <person name="Cho J.-C."/>
        </authorList>
    </citation>
    <scope>NUCLEOTIDE SEQUENCE [LARGE SCALE GENOMIC DNA]</scope>
    <source>
        <strain evidence="2 3">IMCC25680</strain>
    </source>
</reference>
<dbReference type="AlphaFoldDB" id="A0A847S9U1"/>
<name>A0A847S9U1_9NEIS</name>
<evidence type="ECO:0000313" key="2">
    <source>
        <dbReference type="EMBL" id="NLR75635.1"/>
    </source>
</evidence>
<dbReference type="Gene3D" id="1.10.3300.10">
    <property type="entry name" value="Jann2411-like domain"/>
    <property type="match status" value="1"/>
</dbReference>
<proteinExistence type="predicted"/>
<dbReference type="InterPro" id="IPR021005">
    <property type="entry name" value="Znf_CGNR"/>
</dbReference>
<accession>A0A847S9U1</accession>
<gene>
    <name evidence="2" type="ORF">HF682_10725</name>
</gene>
<comment type="caution">
    <text evidence="2">The sequence shown here is derived from an EMBL/GenBank/DDBJ whole genome shotgun (WGS) entry which is preliminary data.</text>
</comment>
<dbReference type="PANTHER" id="PTHR35525:SF3">
    <property type="entry name" value="BLL6575 PROTEIN"/>
    <property type="match status" value="1"/>
</dbReference>
<organism evidence="2 3">
    <name type="scientific">Leeia aquatica</name>
    <dbReference type="NCBI Taxonomy" id="2725557"/>
    <lineage>
        <taxon>Bacteria</taxon>
        <taxon>Pseudomonadati</taxon>
        <taxon>Pseudomonadota</taxon>
        <taxon>Betaproteobacteria</taxon>
        <taxon>Neisseriales</taxon>
        <taxon>Leeiaceae</taxon>
        <taxon>Leeia</taxon>
    </lineage>
</organism>
<dbReference type="EMBL" id="JABAIM010000002">
    <property type="protein sequence ID" value="NLR75635.1"/>
    <property type="molecule type" value="Genomic_DNA"/>
</dbReference>